<dbReference type="InParanoid" id="L5KMF3"/>
<evidence type="ECO:0000256" key="1">
    <source>
        <dbReference type="SAM" id="MobiDB-lite"/>
    </source>
</evidence>
<dbReference type="AlphaFoldDB" id="L5KMF3"/>
<reference evidence="3" key="1">
    <citation type="journal article" date="2013" name="Science">
        <title>Comparative analysis of bat genomes provides insight into the evolution of flight and immunity.</title>
        <authorList>
            <person name="Zhang G."/>
            <person name="Cowled C."/>
            <person name="Shi Z."/>
            <person name="Huang Z."/>
            <person name="Bishop-Lilly K.A."/>
            <person name="Fang X."/>
            <person name="Wynne J.W."/>
            <person name="Xiong Z."/>
            <person name="Baker M.L."/>
            <person name="Zhao W."/>
            <person name="Tachedjian M."/>
            <person name="Zhu Y."/>
            <person name="Zhou P."/>
            <person name="Jiang X."/>
            <person name="Ng J."/>
            <person name="Yang L."/>
            <person name="Wu L."/>
            <person name="Xiao J."/>
            <person name="Feng Y."/>
            <person name="Chen Y."/>
            <person name="Sun X."/>
            <person name="Zhang Y."/>
            <person name="Marsh G.A."/>
            <person name="Crameri G."/>
            <person name="Broder C.C."/>
            <person name="Frey K.G."/>
            <person name="Wang L.F."/>
            <person name="Wang J."/>
        </authorList>
    </citation>
    <scope>NUCLEOTIDE SEQUENCE [LARGE SCALE GENOMIC DNA]</scope>
</reference>
<feature type="compositionally biased region" description="Basic and acidic residues" evidence="1">
    <location>
        <begin position="146"/>
        <end position="162"/>
    </location>
</feature>
<dbReference type="EMBL" id="KB030667">
    <property type="protein sequence ID" value="ELK11936.1"/>
    <property type="molecule type" value="Genomic_DNA"/>
</dbReference>
<evidence type="ECO:0000313" key="2">
    <source>
        <dbReference type="EMBL" id="ELK11936.1"/>
    </source>
</evidence>
<organism evidence="2 3">
    <name type="scientific">Pteropus alecto</name>
    <name type="common">Black flying fox</name>
    <dbReference type="NCBI Taxonomy" id="9402"/>
    <lineage>
        <taxon>Eukaryota</taxon>
        <taxon>Metazoa</taxon>
        <taxon>Chordata</taxon>
        <taxon>Craniata</taxon>
        <taxon>Vertebrata</taxon>
        <taxon>Euteleostomi</taxon>
        <taxon>Mammalia</taxon>
        <taxon>Eutheria</taxon>
        <taxon>Laurasiatheria</taxon>
        <taxon>Chiroptera</taxon>
        <taxon>Yinpterochiroptera</taxon>
        <taxon>Pteropodoidea</taxon>
        <taxon>Pteropodidae</taxon>
        <taxon>Pteropodinae</taxon>
        <taxon>Pteropus</taxon>
    </lineage>
</organism>
<dbReference type="PANTHER" id="PTHR47236:SF5">
    <property type="entry name" value="GENE, 32742-RELATED"/>
    <property type="match status" value="1"/>
</dbReference>
<proteinExistence type="predicted"/>
<protein>
    <submittedName>
        <fullName evidence="2">Uncharacterized protein</fullName>
    </submittedName>
</protein>
<evidence type="ECO:0000313" key="3">
    <source>
        <dbReference type="Proteomes" id="UP000010552"/>
    </source>
</evidence>
<sequence length="263" mass="30447">MVNGQVIENLIKKDRKKLGIQNPTVCLQTNDTLAFLVTREHYPEYDLGHFYNTVGEFDWGRFRALAEESPLHDQSPFLFLHRFQQPGVYVFRLSSNRHRKMTQCHSLSWARKAAPHPTYRKHQQGYNLDVYTSPRTGMTSVRRGRSHQDFDTPRDEGGHSRSWEAEEQVDLERFDTETFFGILLRQSLSVTTKLSQTKEELKLLCLNLVSEARSLRQLWSTEHGIPASIDKLLGDPQKEQQQVGLCSFLPIWPLCPNVTLSPH</sequence>
<dbReference type="Proteomes" id="UP000010552">
    <property type="component" value="Unassembled WGS sequence"/>
</dbReference>
<dbReference type="STRING" id="9402.L5KMF3"/>
<name>L5KMF3_PTEAL</name>
<gene>
    <name evidence="2" type="ORF">PAL_GLEAN10009128</name>
</gene>
<feature type="region of interest" description="Disordered" evidence="1">
    <location>
        <begin position="134"/>
        <end position="162"/>
    </location>
</feature>
<accession>L5KMF3</accession>
<dbReference type="PANTHER" id="PTHR47236">
    <property type="entry name" value="GENE, 32742-RELATED-RELATED"/>
    <property type="match status" value="1"/>
</dbReference>
<keyword evidence="3" id="KW-1185">Reference proteome</keyword>